<dbReference type="Pfam" id="PF00067">
    <property type="entry name" value="p450"/>
    <property type="match status" value="1"/>
</dbReference>
<sequence>MIKQVFVKDDKTITGRQVFTYVTKPLLLNQVRLTRVFGQDWKELPGLVSPTFKGSYMKQAVLIMKDRTKLFAEMIEVASKKQGGVVNMHDHVLRLAMDVAVGVFHGNRTDVQRGDEAASKLLHKCRQCTGMFEESKMVLISGRKKPHLTCRTRTLANGTLFIIAAFVQRACDEEYEYKGTVFPKDTVIGVPVLRMHYDPRFWNEPEKLDPDRFSSENRPKINPMAYLPFGAGPRNCVASRYSELLMRVTLATLVSSHKFLPS</sequence>
<comment type="caution">
    <text evidence="16">The sequence shown here is derived from an EMBL/GenBank/DDBJ whole genome shotgun (WGS) entry which is preliminary data.</text>
</comment>
<evidence type="ECO:0000256" key="11">
    <source>
        <dbReference type="ARBA" id="ARBA00023004"/>
    </source>
</evidence>
<dbReference type="InterPro" id="IPR001128">
    <property type="entry name" value="Cyt_P450"/>
</dbReference>
<dbReference type="GO" id="GO:0005506">
    <property type="term" value="F:iron ion binding"/>
    <property type="evidence" value="ECO:0007669"/>
    <property type="project" value="InterPro"/>
</dbReference>
<protein>
    <recommendedName>
        <fullName evidence="18">Cytochrome P450</fullName>
    </recommendedName>
</protein>
<keyword evidence="11 14" id="KW-0408">Iron</keyword>
<dbReference type="AlphaFoldDB" id="A0A9D4SP13"/>
<dbReference type="GO" id="GO:0004497">
    <property type="term" value="F:monooxygenase activity"/>
    <property type="evidence" value="ECO:0007669"/>
    <property type="project" value="UniProtKB-KW"/>
</dbReference>
<keyword evidence="9" id="KW-0492">Microsome</keyword>
<reference evidence="16" key="2">
    <citation type="submission" date="2021-09" db="EMBL/GenBank/DDBJ databases">
        <authorList>
            <person name="Jia N."/>
            <person name="Wang J."/>
            <person name="Shi W."/>
            <person name="Du L."/>
            <person name="Sun Y."/>
            <person name="Zhan W."/>
            <person name="Jiang J."/>
            <person name="Wang Q."/>
            <person name="Zhang B."/>
            <person name="Ji P."/>
            <person name="Sakyi L.B."/>
            <person name="Cui X."/>
            <person name="Yuan T."/>
            <person name="Jiang B."/>
            <person name="Yang W."/>
            <person name="Lam T.T.-Y."/>
            <person name="Chang Q."/>
            <person name="Ding S."/>
            <person name="Wang X."/>
            <person name="Zhu J."/>
            <person name="Ruan X."/>
            <person name="Zhao L."/>
            <person name="Wei J."/>
            <person name="Que T."/>
            <person name="Du C."/>
            <person name="Cheng J."/>
            <person name="Dai P."/>
            <person name="Han X."/>
            <person name="Huang E."/>
            <person name="Gao Y."/>
            <person name="Liu J."/>
            <person name="Shao H."/>
            <person name="Ye R."/>
            <person name="Li L."/>
            <person name="Wei W."/>
            <person name="Wang X."/>
            <person name="Wang C."/>
            <person name="Huo Q."/>
            <person name="Li W."/>
            <person name="Guo W."/>
            <person name="Chen H."/>
            <person name="Chen S."/>
            <person name="Zhou L."/>
            <person name="Zhou L."/>
            <person name="Ni X."/>
            <person name="Tian J."/>
            <person name="Zhou Y."/>
            <person name="Sheng Y."/>
            <person name="Liu T."/>
            <person name="Pan Y."/>
            <person name="Xia L."/>
            <person name="Li J."/>
            <person name="Zhao F."/>
            <person name="Cao W."/>
        </authorList>
    </citation>
    <scope>NUCLEOTIDE SEQUENCE</scope>
    <source>
        <strain evidence="16">Rsan-2018</strain>
        <tissue evidence="16">Larvae</tissue>
    </source>
</reference>
<keyword evidence="7 14" id="KW-0479">Metal-binding</keyword>
<dbReference type="SUPFAM" id="SSF48264">
    <property type="entry name" value="Cytochrome P450"/>
    <property type="match status" value="1"/>
</dbReference>
<organism evidence="16 17">
    <name type="scientific">Rhipicephalus sanguineus</name>
    <name type="common">Brown dog tick</name>
    <name type="synonym">Ixodes sanguineus</name>
    <dbReference type="NCBI Taxonomy" id="34632"/>
    <lineage>
        <taxon>Eukaryota</taxon>
        <taxon>Metazoa</taxon>
        <taxon>Ecdysozoa</taxon>
        <taxon>Arthropoda</taxon>
        <taxon>Chelicerata</taxon>
        <taxon>Arachnida</taxon>
        <taxon>Acari</taxon>
        <taxon>Parasitiformes</taxon>
        <taxon>Ixodida</taxon>
        <taxon>Ixodoidea</taxon>
        <taxon>Ixodidae</taxon>
        <taxon>Rhipicephalinae</taxon>
        <taxon>Rhipicephalus</taxon>
        <taxon>Rhipicephalus</taxon>
    </lineage>
</organism>
<dbReference type="PANTHER" id="PTHR24292">
    <property type="entry name" value="CYTOCHROME P450"/>
    <property type="match status" value="1"/>
</dbReference>
<gene>
    <name evidence="16" type="ORF">HPB52_014449</name>
</gene>
<dbReference type="InterPro" id="IPR017972">
    <property type="entry name" value="Cyt_P450_CS"/>
</dbReference>
<evidence type="ECO:0000256" key="13">
    <source>
        <dbReference type="ARBA" id="ARBA00023136"/>
    </source>
</evidence>
<evidence type="ECO:0000256" key="12">
    <source>
        <dbReference type="ARBA" id="ARBA00023033"/>
    </source>
</evidence>
<keyword evidence="12 15" id="KW-0503">Monooxygenase</keyword>
<evidence type="ECO:0000256" key="6">
    <source>
        <dbReference type="ARBA" id="ARBA00022617"/>
    </source>
</evidence>
<dbReference type="VEuPathDB" id="VectorBase:RSAN_028116"/>
<keyword evidence="6 14" id="KW-0349">Heme</keyword>
<evidence type="ECO:0000256" key="2">
    <source>
        <dbReference type="ARBA" id="ARBA00003690"/>
    </source>
</evidence>
<reference evidence="16" key="1">
    <citation type="journal article" date="2020" name="Cell">
        <title>Large-Scale Comparative Analyses of Tick Genomes Elucidate Their Genetic Diversity and Vector Capacities.</title>
        <authorList>
            <consortium name="Tick Genome and Microbiome Consortium (TIGMIC)"/>
            <person name="Jia N."/>
            <person name="Wang J."/>
            <person name="Shi W."/>
            <person name="Du L."/>
            <person name="Sun Y."/>
            <person name="Zhan W."/>
            <person name="Jiang J.F."/>
            <person name="Wang Q."/>
            <person name="Zhang B."/>
            <person name="Ji P."/>
            <person name="Bell-Sakyi L."/>
            <person name="Cui X.M."/>
            <person name="Yuan T.T."/>
            <person name="Jiang B.G."/>
            <person name="Yang W.F."/>
            <person name="Lam T.T."/>
            <person name="Chang Q.C."/>
            <person name="Ding S.J."/>
            <person name="Wang X.J."/>
            <person name="Zhu J.G."/>
            <person name="Ruan X.D."/>
            <person name="Zhao L."/>
            <person name="Wei J.T."/>
            <person name="Ye R.Z."/>
            <person name="Que T.C."/>
            <person name="Du C.H."/>
            <person name="Zhou Y.H."/>
            <person name="Cheng J.X."/>
            <person name="Dai P.F."/>
            <person name="Guo W.B."/>
            <person name="Han X.H."/>
            <person name="Huang E.J."/>
            <person name="Li L.F."/>
            <person name="Wei W."/>
            <person name="Gao Y.C."/>
            <person name="Liu J.Z."/>
            <person name="Shao H.Z."/>
            <person name="Wang X."/>
            <person name="Wang C.C."/>
            <person name="Yang T.C."/>
            <person name="Huo Q.B."/>
            <person name="Li W."/>
            <person name="Chen H.Y."/>
            <person name="Chen S.E."/>
            <person name="Zhou L.G."/>
            <person name="Ni X.B."/>
            <person name="Tian J.H."/>
            <person name="Sheng Y."/>
            <person name="Liu T."/>
            <person name="Pan Y.S."/>
            <person name="Xia L.Y."/>
            <person name="Li J."/>
            <person name="Zhao F."/>
            <person name="Cao W.C."/>
        </authorList>
    </citation>
    <scope>NUCLEOTIDE SEQUENCE</scope>
    <source>
        <strain evidence="16">Rsan-2018</strain>
    </source>
</reference>
<comment type="subcellular location">
    <subcellularLocation>
        <location evidence="4">Endoplasmic reticulum membrane</location>
        <topology evidence="4">Peripheral membrane protein</topology>
    </subcellularLocation>
    <subcellularLocation>
        <location evidence="3">Microsome membrane</location>
        <topology evidence="3">Peripheral membrane protein</topology>
    </subcellularLocation>
</comment>
<proteinExistence type="inferred from homology"/>
<comment type="similarity">
    <text evidence="5 15">Belongs to the cytochrome P450 family.</text>
</comment>
<evidence type="ECO:0000256" key="7">
    <source>
        <dbReference type="ARBA" id="ARBA00022723"/>
    </source>
</evidence>
<dbReference type="InterPro" id="IPR036396">
    <property type="entry name" value="Cyt_P450_sf"/>
</dbReference>
<feature type="binding site" description="axial binding residue" evidence="14">
    <location>
        <position position="236"/>
    </location>
    <ligand>
        <name>heme</name>
        <dbReference type="ChEBI" id="CHEBI:30413"/>
    </ligand>
    <ligandPart>
        <name>Fe</name>
        <dbReference type="ChEBI" id="CHEBI:18248"/>
    </ligandPart>
</feature>
<evidence type="ECO:0008006" key="18">
    <source>
        <dbReference type="Google" id="ProtNLM"/>
    </source>
</evidence>
<keyword evidence="13" id="KW-0472">Membrane</keyword>
<dbReference type="EMBL" id="JABSTV010001255">
    <property type="protein sequence ID" value="KAH7935880.1"/>
    <property type="molecule type" value="Genomic_DNA"/>
</dbReference>
<evidence type="ECO:0000256" key="8">
    <source>
        <dbReference type="ARBA" id="ARBA00022824"/>
    </source>
</evidence>
<evidence type="ECO:0000256" key="10">
    <source>
        <dbReference type="ARBA" id="ARBA00023002"/>
    </source>
</evidence>
<comment type="function">
    <text evidence="2">May be involved in the metabolism of insect hormones and in the breakdown of synthetic insecticides.</text>
</comment>
<evidence type="ECO:0000313" key="17">
    <source>
        <dbReference type="Proteomes" id="UP000821837"/>
    </source>
</evidence>
<dbReference type="GO" id="GO:0020037">
    <property type="term" value="F:heme binding"/>
    <property type="evidence" value="ECO:0007669"/>
    <property type="project" value="InterPro"/>
</dbReference>
<evidence type="ECO:0000313" key="16">
    <source>
        <dbReference type="EMBL" id="KAH7935880.1"/>
    </source>
</evidence>
<evidence type="ECO:0000256" key="4">
    <source>
        <dbReference type="ARBA" id="ARBA00004406"/>
    </source>
</evidence>
<evidence type="ECO:0000256" key="5">
    <source>
        <dbReference type="ARBA" id="ARBA00010617"/>
    </source>
</evidence>
<keyword evidence="10 15" id="KW-0560">Oxidoreductase</keyword>
<keyword evidence="8" id="KW-0256">Endoplasmic reticulum</keyword>
<keyword evidence="17" id="KW-1185">Reference proteome</keyword>
<evidence type="ECO:0000256" key="9">
    <source>
        <dbReference type="ARBA" id="ARBA00022848"/>
    </source>
</evidence>
<evidence type="ECO:0000256" key="1">
    <source>
        <dbReference type="ARBA" id="ARBA00001971"/>
    </source>
</evidence>
<evidence type="ECO:0000256" key="15">
    <source>
        <dbReference type="RuleBase" id="RU000461"/>
    </source>
</evidence>
<dbReference type="PRINTS" id="PR00465">
    <property type="entry name" value="EP450IV"/>
</dbReference>
<dbReference type="PROSITE" id="PS00086">
    <property type="entry name" value="CYTOCHROME_P450"/>
    <property type="match status" value="1"/>
</dbReference>
<dbReference type="Proteomes" id="UP000821837">
    <property type="component" value="Unassembled WGS sequence"/>
</dbReference>
<dbReference type="InterPro" id="IPR002403">
    <property type="entry name" value="Cyt_P450_E_grp-IV"/>
</dbReference>
<evidence type="ECO:0000256" key="14">
    <source>
        <dbReference type="PIRSR" id="PIRSR602403-1"/>
    </source>
</evidence>
<dbReference type="GO" id="GO:0016705">
    <property type="term" value="F:oxidoreductase activity, acting on paired donors, with incorporation or reduction of molecular oxygen"/>
    <property type="evidence" value="ECO:0007669"/>
    <property type="project" value="InterPro"/>
</dbReference>
<comment type="cofactor">
    <cofactor evidence="1 14">
        <name>heme</name>
        <dbReference type="ChEBI" id="CHEBI:30413"/>
    </cofactor>
</comment>
<dbReference type="PANTHER" id="PTHR24292:SF102">
    <property type="entry name" value="CYTOCHROME P450 FAMILY-RELATED"/>
    <property type="match status" value="1"/>
</dbReference>
<dbReference type="GO" id="GO:0005789">
    <property type="term" value="C:endoplasmic reticulum membrane"/>
    <property type="evidence" value="ECO:0007669"/>
    <property type="project" value="UniProtKB-SubCell"/>
</dbReference>
<accession>A0A9D4SP13</accession>
<dbReference type="InterPro" id="IPR050476">
    <property type="entry name" value="Insect_CytP450_Detox"/>
</dbReference>
<evidence type="ECO:0000256" key="3">
    <source>
        <dbReference type="ARBA" id="ARBA00004174"/>
    </source>
</evidence>
<name>A0A9D4SP13_RHISA</name>
<dbReference type="Gene3D" id="1.10.630.10">
    <property type="entry name" value="Cytochrome P450"/>
    <property type="match status" value="2"/>
</dbReference>